<dbReference type="Gene3D" id="3.30.420.240">
    <property type="match status" value="1"/>
</dbReference>
<dbReference type="AlphaFoldDB" id="A0A0F9GZJ9"/>
<sequence>MIETLKPTLKEPFPSGEEYWTCPNTGLVVPKLEIANLKYRHDVIADAENDEGLQRELLTACSQSFLYWINTFSWTFHQMDVREGERVASPYIHVPLITWEVQDDLLNRFVKCLPTIEQVLAGEGKSEDILIDKSRDMGASWMCINFLHWLWLFREDAQLLELSRTEEYVDKAGNQKALFQRHDYINQWLPNWMLPPDCLFGQRERTKMHMRNRLTGACIDGESTTQHAASGDRRLVGLLDEFSKVEKGALMRSATRDACLMRIVNSTGAGPGTEYSKWKKSGKIKVFPLMWWDHPDKGKDRYVVQDSITKAWKIRSPWYDEECNNRSPKEMAREIDAIDMEAGSLRLTTSNIDKHIALFGRDPLTRWDIKFKRGTAEDGIKDFLKRRNHKQVDAKRSKAGPLRLWVNLVDGRLDQTKDYILGIDISKGQGASNSVISIKCRQTNEKVGEWRDAETPPYEMARVAAALCLWIGGRKRLPFQKWEMNGPGWDYGRVTVKDYKYPY</sequence>
<name>A0A0F9GZJ9_9ZZZZ</name>
<feature type="non-terminal residue" evidence="1">
    <location>
        <position position="503"/>
    </location>
</feature>
<gene>
    <name evidence="1" type="ORF">LCGC14_1766260</name>
</gene>
<organism evidence="1">
    <name type="scientific">marine sediment metagenome</name>
    <dbReference type="NCBI Taxonomy" id="412755"/>
    <lineage>
        <taxon>unclassified sequences</taxon>
        <taxon>metagenomes</taxon>
        <taxon>ecological metagenomes</taxon>
    </lineage>
</organism>
<proteinExistence type="predicted"/>
<reference evidence="1" key="1">
    <citation type="journal article" date="2015" name="Nature">
        <title>Complex archaea that bridge the gap between prokaryotes and eukaryotes.</title>
        <authorList>
            <person name="Spang A."/>
            <person name="Saw J.H."/>
            <person name="Jorgensen S.L."/>
            <person name="Zaremba-Niedzwiedzka K."/>
            <person name="Martijn J."/>
            <person name="Lind A.E."/>
            <person name="van Eijk R."/>
            <person name="Schleper C."/>
            <person name="Guy L."/>
            <person name="Ettema T.J."/>
        </authorList>
    </citation>
    <scope>NUCLEOTIDE SEQUENCE</scope>
</reference>
<comment type="caution">
    <text evidence="1">The sequence shown here is derived from an EMBL/GenBank/DDBJ whole genome shotgun (WGS) entry which is preliminary data.</text>
</comment>
<dbReference type="InterPro" id="IPR027417">
    <property type="entry name" value="P-loop_NTPase"/>
</dbReference>
<dbReference type="EMBL" id="LAZR01016500">
    <property type="protein sequence ID" value="KKM04240.1"/>
    <property type="molecule type" value="Genomic_DNA"/>
</dbReference>
<accession>A0A0F9GZJ9</accession>
<evidence type="ECO:0000313" key="1">
    <source>
        <dbReference type="EMBL" id="KKM04240.1"/>
    </source>
</evidence>
<dbReference type="Gene3D" id="3.40.50.300">
    <property type="entry name" value="P-loop containing nucleotide triphosphate hydrolases"/>
    <property type="match status" value="1"/>
</dbReference>
<protein>
    <submittedName>
        <fullName evidence="1">Uncharacterized protein</fullName>
    </submittedName>
</protein>